<evidence type="ECO:0000313" key="2">
    <source>
        <dbReference type="Proteomes" id="UP001595990"/>
    </source>
</evidence>
<dbReference type="RefSeq" id="WP_417922232.1">
    <property type="nucleotide sequence ID" value="NZ_JBHSFS010000002.1"/>
</dbReference>
<proteinExistence type="predicted"/>
<name>A0ABV9BE15_9ACTN</name>
<dbReference type="Proteomes" id="UP001595990">
    <property type="component" value="Unassembled WGS sequence"/>
</dbReference>
<comment type="caution">
    <text evidence="1">The sequence shown here is derived from an EMBL/GenBank/DDBJ whole genome shotgun (WGS) entry which is preliminary data.</text>
</comment>
<protein>
    <submittedName>
        <fullName evidence="1">Uncharacterized protein</fullName>
    </submittedName>
</protein>
<dbReference type="EMBL" id="JBHSFS010000002">
    <property type="protein sequence ID" value="MFC4512152.1"/>
    <property type="molecule type" value="Genomic_DNA"/>
</dbReference>
<accession>A0ABV9BE15</accession>
<sequence>MPRWDFVITGPTRADLIADGELVEIPWIVSNPVGMTIPVAFSRTAWLAVMDGIGEDRWPEVPDILTGTLLVERATRTLKAAVRAVADQPGTGSRVPFTVPLYGVTLHLHIGPGDDGSPVFTVFARDEN</sequence>
<gene>
    <name evidence="1" type="ORF">ACFPEN_04305</name>
</gene>
<reference evidence="2" key="1">
    <citation type="journal article" date="2019" name="Int. J. Syst. Evol. Microbiol.">
        <title>The Global Catalogue of Microorganisms (GCM) 10K type strain sequencing project: providing services to taxonomists for standard genome sequencing and annotation.</title>
        <authorList>
            <consortium name="The Broad Institute Genomics Platform"/>
            <consortium name="The Broad Institute Genome Sequencing Center for Infectious Disease"/>
            <person name="Wu L."/>
            <person name="Ma J."/>
        </authorList>
    </citation>
    <scope>NUCLEOTIDE SEQUENCE [LARGE SCALE GENOMIC DNA]</scope>
    <source>
        <strain evidence="2">CECT 8064</strain>
    </source>
</reference>
<organism evidence="1 2">
    <name type="scientific">Streptomyces ehimensis</name>
    <dbReference type="NCBI Taxonomy" id="68195"/>
    <lineage>
        <taxon>Bacteria</taxon>
        <taxon>Bacillati</taxon>
        <taxon>Actinomycetota</taxon>
        <taxon>Actinomycetes</taxon>
        <taxon>Kitasatosporales</taxon>
        <taxon>Streptomycetaceae</taxon>
        <taxon>Streptomyces</taxon>
    </lineage>
</organism>
<keyword evidence="2" id="KW-1185">Reference proteome</keyword>
<evidence type="ECO:0000313" key="1">
    <source>
        <dbReference type="EMBL" id="MFC4512152.1"/>
    </source>
</evidence>